<reference evidence="3" key="1">
    <citation type="submission" date="2016-10" db="EMBL/GenBank/DDBJ databases">
        <authorList>
            <person name="Varghese N."/>
            <person name="Submissions S."/>
        </authorList>
    </citation>
    <scope>NUCLEOTIDE SEQUENCE [LARGE SCALE GENOMIC DNA]</scope>
    <source>
        <strain evidence="3">GAS369</strain>
    </source>
</reference>
<dbReference type="RefSeq" id="WP_100386161.1">
    <property type="nucleotide sequence ID" value="NZ_LT629750.1"/>
</dbReference>
<dbReference type="InterPro" id="IPR013216">
    <property type="entry name" value="Methyltransf_11"/>
</dbReference>
<dbReference type="InterPro" id="IPR052356">
    <property type="entry name" value="Thiol_S-MT"/>
</dbReference>
<sequence>MAGDIDREGVAKAYGRWAPVYDLVFGKVFDHGRQSTIAEADKIGGRILDVGVGTGLSLSDYSPTTRLCGVDISEPMLRKAQQRVRALGLSNVETLAVMDAKNLAFPDAFFDAVVAQYVITAVPDPEATLDDFIRVLKPGGELILVNHIGAESGPRRLFELAFAPLARRLGWRPEFPWARLVDWAAKHGGVSLTERRPMPPMGHFSLIRYRKS</sequence>
<proteinExistence type="predicted"/>
<gene>
    <name evidence="2" type="ORF">SAMN05444158_6505</name>
</gene>
<protein>
    <submittedName>
        <fullName evidence="2">Phosphatidylethanolamine N-methyltransferase /phosphatidyl-N-methylethanolamine N-methyltransferase</fullName>
    </submittedName>
</protein>
<dbReference type="SUPFAM" id="SSF53335">
    <property type="entry name" value="S-adenosyl-L-methionine-dependent methyltransferases"/>
    <property type="match status" value="1"/>
</dbReference>
<evidence type="ECO:0000259" key="1">
    <source>
        <dbReference type="Pfam" id="PF08241"/>
    </source>
</evidence>
<dbReference type="EMBL" id="LT629750">
    <property type="protein sequence ID" value="SDT49776.1"/>
    <property type="molecule type" value="Genomic_DNA"/>
</dbReference>
<feature type="domain" description="Methyltransferase type 11" evidence="1">
    <location>
        <begin position="48"/>
        <end position="144"/>
    </location>
</feature>
<dbReference type="GO" id="GO:0032259">
    <property type="term" value="P:methylation"/>
    <property type="evidence" value="ECO:0007669"/>
    <property type="project" value="UniProtKB-KW"/>
</dbReference>
<accession>A0A1H2AWA6</accession>
<dbReference type="Gene3D" id="3.40.50.150">
    <property type="entry name" value="Vaccinia Virus protein VP39"/>
    <property type="match status" value="1"/>
</dbReference>
<dbReference type="GO" id="GO:0008757">
    <property type="term" value="F:S-adenosylmethionine-dependent methyltransferase activity"/>
    <property type="evidence" value="ECO:0007669"/>
    <property type="project" value="InterPro"/>
</dbReference>
<dbReference type="AlphaFoldDB" id="A0A1H2AWA6"/>
<name>A0A1H2AWA6_9BRAD</name>
<keyword evidence="2" id="KW-0808">Transferase</keyword>
<dbReference type="PANTHER" id="PTHR45036">
    <property type="entry name" value="METHYLTRANSFERASE LIKE 7B"/>
    <property type="match status" value="1"/>
</dbReference>
<dbReference type="Proteomes" id="UP000243904">
    <property type="component" value="Chromosome I"/>
</dbReference>
<keyword evidence="2" id="KW-0489">Methyltransferase</keyword>
<dbReference type="InterPro" id="IPR029063">
    <property type="entry name" value="SAM-dependent_MTases_sf"/>
</dbReference>
<evidence type="ECO:0000313" key="2">
    <source>
        <dbReference type="EMBL" id="SDT49776.1"/>
    </source>
</evidence>
<dbReference type="Pfam" id="PF08241">
    <property type="entry name" value="Methyltransf_11"/>
    <property type="match status" value="1"/>
</dbReference>
<keyword evidence="3" id="KW-1185">Reference proteome</keyword>
<dbReference type="PANTHER" id="PTHR45036:SF1">
    <property type="entry name" value="METHYLTRANSFERASE LIKE 7A"/>
    <property type="match status" value="1"/>
</dbReference>
<organism evidence="2 3">
    <name type="scientific">Bradyrhizobium canariense</name>
    <dbReference type="NCBI Taxonomy" id="255045"/>
    <lineage>
        <taxon>Bacteria</taxon>
        <taxon>Pseudomonadati</taxon>
        <taxon>Pseudomonadota</taxon>
        <taxon>Alphaproteobacteria</taxon>
        <taxon>Hyphomicrobiales</taxon>
        <taxon>Nitrobacteraceae</taxon>
        <taxon>Bradyrhizobium</taxon>
    </lineage>
</organism>
<dbReference type="CDD" id="cd02440">
    <property type="entry name" value="AdoMet_MTases"/>
    <property type="match status" value="1"/>
</dbReference>
<evidence type="ECO:0000313" key="3">
    <source>
        <dbReference type="Proteomes" id="UP000243904"/>
    </source>
</evidence>